<accession>A0AA40A9G3</accession>
<sequence length="363" mass="39611">MAVLTATAYTLLWFVSSKPCRLPLPWFAPSMPLSTKERTARLISSSPSSPRRFPTKQQKKLSINSIRSTFGTIFSPFFGVDSMGIEICASSVTHFGSDLEIPGQALSFDQTYGQPMLGMGISPAGDSSQMGSLGFYLKVEYPDHVEVLALTCHHVVAPGEEAPVRPEDPPIKIDSPSQADHDAWVAELARAFYNSADIHDFFSSKVNYNAPTVGRSDELRLGTARRFSPHIGSRYDPRDAAVRGIVFKQGRITGSTTGIANDCLASVQDFHHGKAVHSIELVITPCSPIQHFAWHGDSGAPVYGAHGDGQFMIWGGLDKLECERDGIVLDHVVFATPIQVILHHVEAKLRQSLGHTNFKVTLA</sequence>
<dbReference type="Proteomes" id="UP001172102">
    <property type="component" value="Unassembled WGS sequence"/>
</dbReference>
<dbReference type="AlphaFoldDB" id="A0AA40A9G3"/>
<protein>
    <submittedName>
        <fullName evidence="1">Uncharacterized protein</fullName>
    </submittedName>
</protein>
<gene>
    <name evidence="1" type="ORF">B0H67DRAFT_611756</name>
</gene>
<reference evidence="1" key="1">
    <citation type="submission" date="2023-06" db="EMBL/GenBank/DDBJ databases">
        <title>Genome-scale phylogeny and comparative genomics of the fungal order Sordariales.</title>
        <authorList>
            <consortium name="Lawrence Berkeley National Laboratory"/>
            <person name="Hensen N."/>
            <person name="Bonometti L."/>
            <person name="Westerberg I."/>
            <person name="Brannstrom I.O."/>
            <person name="Guillou S."/>
            <person name="Cros-Aarteil S."/>
            <person name="Calhoun S."/>
            <person name="Haridas S."/>
            <person name="Kuo A."/>
            <person name="Mondo S."/>
            <person name="Pangilinan J."/>
            <person name="Riley R."/>
            <person name="Labutti K."/>
            <person name="Andreopoulos B."/>
            <person name="Lipzen A."/>
            <person name="Chen C."/>
            <person name="Yanf M."/>
            <person name="Daum C."/>
            <person name="Ng V."/>
            <person name="Clum A."/>
            <person name="Steindorff A."/>
            <person name="Ohm R."/>
            <person name="Martin F."/>
            <person name="Silar P."/>
            <person name="Natvig D."/>
            <person name="Lalanne C."/>
            <person name="Gautier V."/>
            <person name="Ament-Velasquez S.L."/>
            <person name="Kruys A."/>
            <person name="Hutchinson M.I."/>
            <person name="Powell A.J."/>
            <person name="Barry K."/>
            <person name="Miller A.N."/>
            <person name="Grigoriev I.V."/>
            <person name="Debuchy R."/>
            <person name="Gladieux P."/>
            <person name="Thoren M.H."/>
            <person name="Johannesson H."/>
        </authorList>
    </citation>
    <scope>NUCLEOTIDE SEQUENCE</scope>
    <source>
        <strain evidence="1">SMH4607-1</strain>
    </source>
</reference>
<proteinExistence type="predicted"/>
<evidence type="ECO:0000313" key="1">
    <source>
        <dbReference type="EMBL" id="KAK0711743.1"/>
    </source>
</evidence>
<keyword evidence="2" id="KW-1185">Reference proteome</keyword>
<evidence type="ECO:0000313" key="2">
    <source>
        <dbReference type="Proteomes" id="UP001172102"/>
    </source>
</evidence>
<organism evidence="1 2">
    <name type="scientific">Lasiosphaeris hirsuta</name>
    <dbReference type="NCBI Taxonomy" id="260670"/>
    <lineage>
        <taxon>Eukaryota</taxon>
        <taxon>Fungi</taxon>
        <taxon>Dikarya</taxon>
        <taxon>Ascomycota</taxon>
        <taxon>Pezizomycotina</taxon>
        <taxon>Sordariomycetes</taxon>
        <taxon>Sordariomycetidae</taxon>
        <taxon>Sordariales</taxon>
        <taxon>Lasiosphaeriaceae</taxon>
        <taxon>Lasiosphaeris</taxon>
    </lineage>
</organism>
<name>A0AA40A9G3_9PEZI</name>
<comment type="caution">
    <text evidence="1">The sequence shown here is derived from an EMBL/GenBank/DDBJ whole genome shotgun (WGS) entry which is preliminary data.</text>
</comment>
<dbReference type="EMBL" id="JAUKUA010000005">
    <property type="protein sequence ID" value="KAK0711743.1"/>
    <property type="molecule type" value="Genomic_DNA"/>
</dbReference>